<protein>
    <submittedName>
        <fullName evidence="1">Uncharacterized protein</fullName>
    </submittedName>
</protein>
<keyword evidence="2" id="KW-1185">Reference proteome</keyword>
<accession>A0ABS8RRU2</accession>
<evidence type="ECO:0000313" key="1">
    <source>
        <dbReference type="EMBL" id="MCD7449506.1"/>
    </source>
</evidence>
<reference evidence="1 2" key="1">
    <citation type="journal article" date="2021" name="BMC Genomics">
        <title>Datura genome reveals duplications of psychoactive alkaloid biosynthetic genes and high mutation rate following tissue culture.</title>
        <authorList>
            <person name="Rajewski A."/>
            <person name="Carter-House D."/>
            <person name="Stajich J."/>
            <person name="Litt A."/>
        </authorList>
    </citation>
    <scope>NUCLEOTIDE SEQUENCE [LARGE SCALE GENOMIC DNA]</scope>
    <source>
        <strain evidence="1">AR-01</strain>
    </source>
</reference>
<proteinExistence type="predicted"/>
<evidence type="ECO:0000313" key="2">
    <source>
        <dbReference type="Proteomes" id="UP000823775"/>
    </source>
</evidence>
<sequence>MDGLLDTPLAGDLAVHIQRNPLCLGGIHLDGSFHTYDKLGNSCWHYKSGTESQMLYPFDPCGIGKQGHWLMWVLKSSFAAATVGGYYRQLSPLGDFLKEEPHVNTME</sequence>
<organism evidence="1 2">
    <name type="scientific">Datura stramonium</name>
    <name type="common">Jimsonweed</name>
    <name type="synonym">Common thornapple</name>
    <dbReference type="NCBI Taxonomy" id="4076"/>
    <lineage>
        <taxon>Eukaryota</taxon>
        <taxon>Viridiplantae</taxon>
        <taxon>Streptophyta</taxon>
        <taxon>Embryophyta</taxon>
        <taxon>Tracheophyta</taxon>
        <taxon>Spermatophyta</taxon>
        <taxon>Magnoliopsida</taxon>
        <taxon>eudicotyledons</taxon>
        <taxon>Gunneridae</taxon>
        <taxon>Pentapetalae</taxon>
        <taxon>asterids</taxon>
        <taxon>lamiids</taxon>
        <taxon>Solanales</taxon>
        <taxon>Solanaceae</taxon>
        <taxon>Solanoideae</taxon>
        <taxon>Datureae</taxon>
        <taxon>Datura</taxon>
    </lineage>
</organism>
<dbReference type="EMBL" id="JACEIK010000098">
    <property type="protein sequence ID" value="MCD7449506.1"/>
    <property type="molecule type" value="Genomic_DNA"/>
</dbReference>
<comment type="caution">
    <text evidence="1">The sequence shown here is derived from an EMBL/GenBank/DDBJ whole genome shotgun (WGS) entry which is preliminary data.</text>
</comment>
<dbReference type="Proteomes" id="UP000823775">
    <property type="component" value="Unassembled WGS sequence"/>
</dbReference>
<gene>
    <name evidence="1" type="ORF">HAX54_053098</name>
</gene>
<name>A0ABS8RRU2_DATST</name>